<feature type="compositionally biased region" description="Polar residues" evidence="1">
    <location>
        <begin position="98"/>
        <end position="107"/>
    </location>
</feature>
<feature type="compositionally biased region" description="Acidic residues" evidence="1">
    <location>
        <begin position="481"/>
        <end position="493"/>
    </location>
</feature>
<evidence type="ECO:0000313" key="3">
    <source>
        <dbReference type="Proteomes" id="UP000747542"/>
    </source>
</evidence>
<comment type="caution">
    <text evidence="2">The sequence shown here is derived from an EMBL/GenBank/DDBJ whole genome shotgun (WGS) entry which is preliminary data.</text>
</comment>
<dbReference type="EMBL" id="JAHLQT010010116">
    <property type="protein sequence ID" value="KAG7173233.1"/>
    <property type="molecule type" value="Genomic_DNA"/>
</dbReference>
<proteinExistence type="predicted"/>
<feature type="non-terminal residue" evidence="2">
    <location>
        <position position="500"/>
    </location>
</feature>
<organism evidence="2 3">
    <name type="scientific">Homarus americanus</name>
    <name type="common">American lobster</name>
    <dbReference type="NCBI Taxonomy" id="6706"/>
    <lineage>
        <taxon>Eukaryota</taxon>
        <taxon>Metazoa</taxon>
        <taxon>Ecdysozoa</taxon>
        <taxon>Arthropoda</taxon>
        <taxon>Crustacea</taxon>
        <taxon>Multicrustacea</taxon>
        <taxon>Malacostraca</taxon>
        <taxon>Eumalacostraca</taxon>
        <taxon>Eucarida</taxon>
        <taxon>Decapoda</taxon>
        <taxon>Pleocyemata</taxon>
        <taxon>Astacidea</taxon>
        <taxon>Nephropoidea</taxon>
        <taxon>Nephropidae</taxon>
        <taxon>Homarus</taxon>
    </lineage>
</organism>
<feature type="region of interest" description="Disordered" evidence="1">
    <location>
        <begin position="22"/>
        <end position="59"/>
    </location>
</feature>
<keyword evidence="2" id="KW-0645">Protease</keyword>
<feature type="region of interest" description="Disordered" evidence="1">
    <location>
        <begin position="477"/>
        <end position="500"/>
    </location>
</feature>
<name>A0A8J5N4D8_HOMAM</name>
<dbReference type="AlphaFoldDB" id="A0A8J5N4D8"/>
<feature type="region of interest" description="Disordered" evidence="1">
    <location>
        <begin position="92"/>
        <end position="196"/>
    </location>
</feature>
<keyword evidence="3" id="KW-1185">Reference proteome</keyword>
<dbReference type="Proteomes" id="UP000747542">
    <property type="component" value="Unassembled WGS sequence"/>
</dbReference>
<sequence>MLSAVTSRFKHFLWGNSHVKETRKRSLEEESEEEESSGFGEGEPAPKKSRLLTVNHDPPINRSYSQIGSKFCVGITKVYSFISGLSSPLFSSKDMTDSPDSSGQSLRVNVGGSRKSSRGKGLAESTTTAGEHFTRDKDPGPSGLDLTSSLMTNDDDIQFLGASSRTGYTDAPTKRPALGRRATAPEHSQPPVPSINPNFRFSPTVSPIAPQAPPDLTLRPSSKEPSWFKNSLAGRKVSYLNKKPGSLGRNPIKSLNEKCYGIQKKKQIRSTFLFHRGNSCAEESFRYEDKANYQQLLQQYTESSVLPSSSSNSTSPIACITRSRFNSFWTDEKRRQLEDTLSASRLSSTLAVDATASSDLATEKKSSTSDILLVDLVRAESTDSETDSVIFVKELTKPVSRSNSLESIIQESPVYNTDWLKSLREKYGNRSRAASDEAELAAEMQKRFEERRAKCHSSLEDRITHRMKFLDLTFPSKVEEIQPEEEEEEEEELVPLTSQM</sequence>
<gene>
    <name evidence="2" type="primary">Senp1-L3</name>
    <name evidence="2" type="ORF">Hamer_G014556</name>
</gene>
<dbReference type="GO" id="GO:0006508">
    <property type="term" value="P:proteolysis"/>
    <property type="evidence" value="ECO:0007669"/>
    <property type="project" value="UniProtKB-KW"/>
</dbReference>
<protein>
    <submittedName>
        <fullName evidence="2">Putative Sentrin-specific protease 1-like 3</fullName>
    </submittedName>
</protein>
<evidence type="ECO:0000313" key="2">
    <source>
        <dbReference type="EMBL" id="KAG7173233.1"/>
    </source>
</evidence>
<evidence type="ECO:0000256" key="1">
    <source>
        <dbReference type="SAM" id="MobiDB-lite"/>
    </source>
</evidence>
<keyword evidence="2" id="KW-0378">Hydrolase</keyword>
<dbReference type="GO" id="GO:0008233">
    <property type="term" value="F:peptidase activity"/>
    <property type="evidence" value="ECO:0007669"/>
    <property type="project" value="UniProtKB-KW"/>
</dbReference>
<accession>A0A8J5N4D8</accession>
<reference evidence="2" key="1">
    <citation type="journal article" date="2021" name="Sci. Adv.">
        <title>The American lobster genome reveals insights on longevity, neural, and immune adaptations.</title>
        <authorList>
            <person name="Polinski J.M."/>
            <person name="Zimin A.V."/>
            <person name="Clark K.F."/>
            <person name="Kohn A.B."/>
            <person name="Sadowski N."/>
            <person name="Timp W."/>
            <person name="Ptitsyn A."/>
            <person name="Khanna P."/>
            <person name="Romanova D.Y."/>
            <person name="Williams P."/>
            <person name="Greenwood S.J."/>
            <person name="Moroz L.L."/>
            <person name="Walt D.R."/>
            <person name="Bodnar A.G."/>
        </authorList>
    </citation>
    <scope>NUCLEOTIDE SEQUENCE</scope>
    <source>
        <strain evidence="2">GMGI-L3</strain>
    </source>
</reference>